<dbReference type="RefSeq" id="WP_323263464.1">
    <property type="nucleotide sequence ID" value="NZ_JAYGIE010000128.1"/>
</dbReference>
<dbReference type="Gene3D" id="3.30.950.30">
    <property type="entry name" value="Schlafen, AAA domain"/>
    <property type="match status" value="1"/>
</dbReference>
<organism evidence="2 3">
    <name type="scientific">Pseudanabaena galeata UHCC 0370</name>
    <dbReference type="NCBI Taxonomy" id="3110310"/>
    <lineage>
        <taxon>Bacteria</taxon>
        <taxon>Bacillati</taxon>
        <taxon>Cyanobacteriota</taxon>
        <taxon>Cyanophyceae</taxon>
        <taxon>Pseudanabaenales</taxon>
        <taxon>Pseudanabaenaceae</taxon>
        <taxon>Pseudanabaena</taxon>
    </lineage>
</organism>
<dbReference type="InterPro" id="IPR007421">
    <property type="entry name" value="Schlafen_AlbA_2_dom"/>
</dbReference>
<evidence type="ECO:0000313" key="2">
    <source>
        <dbReference type="EMBL" id="MEA5480491.1"/>
    </source>
</evidence>
<keyword evidence="3" id="KW-1185">Reference proteome</keyword>
<dbReference type="InterPro" id="IPR038461">
    <property type="entry name" value="Schlafen_AlbA_2_dom_sf"/>
</dbReference>
<name>A0ABU5TQB1_9CYAN</name>
<evidence type="ECO:0000259" key="1">
    <source>
        <dbReference type="Pfam" id="PF04326"/>
    </source>
</evidence>
<sequence length="472" mass="53461">MEASSERTKELIQYPQESLAVEIKAWLDPDKPDDIAKIIKTAIAMRNNNGGYIVIGFDNKTLEPLLDSAQSNVRQMFNIDKIQGAISKYSSELFEVNIDFPQRDGQEFPVIVIPTGVKTPVVAKSDLLSKDKQSKPLIREDTIYVRSLSSNNTPSTTQAKSKDWSSLMEICFDNREADIGRFIRRQLSGISSDQVNILATAITGNIKPEISNEDLLREYLQESEQHYEQSLKKQNVHNLPEHGVSEVGLILKGTVPRHRPNDEFLNLLRSSNPNYTGWPVWLDSRPLGGDYSPYVIDGGWEALLISLQSEWFDDIEFMRLSPQGKFFLSRAHRDDMGRSDKSPQALKELDVGFPVKQTAEIIAVGIHFAKALGCLPEETSLVFAFKWTKLNNRKLSCWAHSDLWMRLGSLQGRSAYEDECITFVNVPLDAPISSVSNYVQKAVQPLFEIFNGFTLKEEIIEDMTRSLIERKQ</sequence>
<gene>
    <name evidence="2" type="ORF">VB774_22890</name>
</gene>
<dbReference type="Proteomes" id="UP001301388">
    <property type="component" value="Unassembled WGS sequence"/>
</dbReference>
<accession>A0ABU5TQB1</accession>
<evidence type="ECO:0000313" key="3">
    <source>
        <dbReference type="Proteomes" id="UP001301388"/>
    </source>
</evidence>
<proteinExistence type="predicted"/>
<reference evidence="2 3" key="1">
    <citation type="submission" date="2023-12" db="EMBL/GenBank/DDBJ databases">
        <title>Baltic Sea Cyanobacteria.</title>
        <authorList>
            <person name="Delbaje E."/>
            <person name="Fewer D.P."/>
            <person name="Shishido T.K."/>
        </authorList>
    </citation>
    <scope>NUCLEOTIDE SEQUENCE [LARGE SCALE GENOMIC DNA]</scope>
    <source>
        <strain evidence="2 3">UHCC 0370</strain>
    </source>
</reference>
<dbReference type="EMBL" id="JAYGIE010000128">
    <property type="protein sequence ID" value="MEA5480491.1"/>
    <property type="molecule type" value="Genomic_DNA"/>
</dbReference>
<feature type="domain" description="Schlafen AlbA-2" evidence="1">
    <location>
        <begin position="17"/>
        <end position="151"/>
    </location>
</feature>
<dbReference type="Pfam" id="PF04326">
    <property type="entry name" value="SLFN_AlbA_2"/>
    <property type="match status" value="1"/>
</dbReference>
<protein>
    <submittedName>
        <fullName evidence="2">RNA-binding domain-containing protein</fullName>
    </submittedName>
</protein>
<comment type="caution">
    <text evidence="2">The sequence shown here is derived from an EMBL/GenBank/DDBJ whole genome shotgun (WGS) entry which is preliminary data.</text>
</comment>